<dbReference type="RefSeq" id="WP_233419109.1">
    <property type="nucleotide sequence ID" value="NZ_AZDX01000003.1"/>
</dbReference>
<evidence type="ECO:0000313" key="2">
    <source>
        <dbReference type="Proteomes" id="UP000051448"/>
    </source>
</evidence>
<dbReference type="AlphaFoldDB" id="A0A0R1MUA4"/>
<dbReference type="EMBL" id="AZDX01000003">
    <property type="protein sequence ID" value="KRL07987.1"/>
    <property type="molecule type" value="Genomic_DNA"/>
</dbReference>
<keyword evidence="2" id="KW-1185">Reference proteome</keyword>
<evidence type="ECO:0000313" key="1">
    <source>
        <dbReference type="EMBL" id="KRL07987.1"/>
    </source>
</evidence>
<sequence length="114" mass="13465">MQSNLGSNPKGRHKHEEEGNIVMDDVVEYEFNNFLKDMPSHKHLIYLIADDYNDEYPGNQINIMQVKLDSRIRDYLKQFYSGKYCIYSDWCVHVVPKNISLEVLGEKKSKFYVV</sequence>
<gene>
    <name evidence="1" type="ORF">FC92_GL001056</name>
</gene>
<comment type="caution">
    <text evidence="1">The sequence shown here is derived from an EMBL/GenBank/DDBJ whole genome shotgun (WGS) entry which is preliminary data.</text>
</comment>
<name>A0A0R1MUA4_9LACO</name>
<proteinExistence type="predicted"/>
<reference evidence="1 2" key="1">
    <citation type="journal article" date="2015" name="Genome Announc.">
        <title>Expanding the biotechnology potential of lactobacilli through comparative genomics of 213 strains and associated genera.</title>
        <authorList>
            <person name="Sun Z."/>
            <person name="Harris H.M."/>
            <person name="McCann A."/>
            <person name="Guo C."/>
            <person name="Argimon S."/>
            <person name="Zhang W."/>
            <person name="Yang X."/>
            <person name="Jeffery I.B."/>
            <person name="Cooney J.C."/>
            <person name="Kagawa T.F."/>
            <person name="Liu W."/>
            <person name="Song Y."/>
            <person name="Salvetti E."/>
            <person name="Wrobel A."/>
            <person name="Rasinkangas P."/>
            <person name="Parkhill J."/>
            <person name="Rea M.C."/>
            <person name="O'Sullivan O."/>
            <person name="Ritari J."/>
            <person name="Douillard F.P."/>
            <person name="Paul Ross R."/>
            <person name="Yang R."/>
            <person name="Briner A.E."/>
            <person name="Felis G.E."/>
            <person name="de Vos W.M."/>
            <person name="Barrangou R."/>
            <person name="Klaenhammer T.R."/>
            <person name="Caufield P.W."/>
            <person name="Cui Y."/>
            <person name="Zhang H."/>
            <person name="O'Toole P.W."/>
        </authorList>
    </citation>
    <scope>NUCLEOTIDE SEQUENCE [LARGE SCALE GENOMIC DNA]</scope>
    <source>
        <strain evidence="1 2">DSM 19519</strain>
    </source>
</reference>
<dbReference type="PATRIC" id="fig|1423759.3.peg.1113"/>
<accession>A0A0R1MUA4</accession>
<dbReference type="Proteomes" id="UP000051448">
    <property type="component" value="Unassembled WGS sequence"/>
</dbReference>
<protein>
    <submittedName>
        <fullName evidence="1">Uncharacterized protein</fullName>
    </submittedName>
</protein>
<organism evidence="1 2">
    <name type="scientific">Liquorilactobacillus hordei DSM 19519</name>
    <dbReference type="NCBI Taxonomy" id="1423759"/>
    <lineage>
        <taxon>Bacteria</taxon>
        <taxon>Bacillati</taxon>
        <taxon>Bacillota</taxon>
        <taxon>Bacilli</taxon>
        <taxon>Lactobacillales</taxon>
        <taxon>Lactobacillaceae</taxon>
        <taxon>Liquorilactobacillus</taxon>
    </lineage>
</organism>